<reference evidence="3" key="1">
    <citation type="journal article" date="2015" name="PLoS Genet.">
        <title>The dynamic genome and transcriptome of the human fungal pathogen Blastomyces and close relative Emmonsia.</title>
        <authorList>
            <person name="Munoz J.F."/>
            <person name="Gauthier G.M."/>
            <person name="Desjardins C.A."/>
            <person name="Gallo J.E."/>
            <person name="Holder J."/>
            <person name="Sullivan T.D."/>
            <person name="Marty A.J."/>
            <person name="Carmen J.C."/>
            <person name="Chen Z."/>
            <person name="Ding L."/>
            <person name="Gujja S."/>
            <person name="Magrini V."/>
            <person name="Misas E."/>
            <person name="Mitreva M."/>
            <person name="Priest M."/>
            <person name="Saif S."/>
            <person name="Whiston E.A."/>
            <person name="Young S."/>
            <person name="Zeng Q."/>
            <person name="Goldman W.E."/>
            <person name="Mardis E.R."/>
            <person name="Taylor J.W."/>
            <person name="McEwen J.G."/>
            <person name="Clay O.K."/>
            <person name="Klein B.S."/>
            <person name="Cuomo C.A."/>
        </authorList>
    </citation>
    <scope>NUCLEOTIDE SEQUENCE [LARGE SCALE GENOMIC DNA]</scope>
    <source>
        <strain evidence="3">ER-3 / ATCC MYA-2586</strain>
    </source>
</reference>
<gene>
    <name evidence="2" type="ORF">BDCG_01332</name>
</gene>
<sequence>MLNPLPSHHTLLLIDNQSAFQSTPTSVHRSRANPQPGEKSLTVLLTAFRTTRAKQDSNSHNPATSHLQQQHRRAKPVAIASTPHDDDEPVLWKHVNSAFIGMELESHAAREDSQSSLLLPA</sequence>
<dbReference type="RefSeq" id="XP_045272474.1">
    <property type="nucleotide sequence ID" value="XM_045416835.1"/>
</dbReference>
<dbReference type="GeneID" id="69023942"/>
<feature type="compositionally biased region" description="Polar residues" evidence="1">
    <location>
        <begin position="56"/>
        <end position="68"/>
    </location>
</feature>
<feature type="compositionally biased region" description="Polar residues" evidence="1">
    <location>
        <begin position="16"/>
        <end position="27"/>
    </location>
</feature>
<feature type="region of interest" description="Disordered" evidence="1">
    <location>
        <begin position="16"/>
        <end position="39"/>
    </location>
</feature>
<accession>A0ABP2EME7</accession>
<dbReference type="Gene3D" id="3.40.50.850">
    <property type="entry name" value="Isochorismatase-like"/>
    <property type="match status" value="1"/>
</dbReference>
<proteinExistence type="predicted"/>
<dbReference type="Proteomes" id="UP000002039">
    <property type="component" value="Unassembled WGS sequence"/>
</dbReference>
<evidence type="ECO:0000313" key="2">
    <source>
        <dbReference type="EMBL" id="EEQ84527.1"/>
    </source>
</evidence>
<dbReference type="EMBL" id="EQ999973">
    <property type="protein sequence ID" value="EEQ84527.1"/>
    <property type="molecule type" value="Genomic_DNA"/>
</dbReference>
<evidence type="ECO:0000256" key="1">
    <source>
        <dbReference type="SAM" id="MobiDB-lite"/>
    </source>
</evidence>
<protein>
    <recommendedName>
        <fullName evidence="4">Isochorismatase</fullName>
    </recommendedName>
</protein>
<dbReference type="InterPro" id="IPR036380">
    <property type="entry name" value="Isochorismatase-like_sf"/>
</dbReference>
<feature type="region of interest" description="Disordered" evidence="1">
    <location>
        <begin position="52"/>
        <end position="88"/>
    </location>
</feature>
<evidence type="ECO:0008006" key="4">
    <source>
        <dbReference type="Google" id="ProtNLM"/>
    </source>
</evidence>
<evidence type="ECO:0000313" key="3">
    <source>
        <dbReference type="Proteomes" id="UP000002039"/>
    </source>
</evidence>
<name>A0ABP2EME7_AJEDR</name>
<keyword evidence="3" id="KW-1185">Reference proteome</keyword>
<organism evidence="2 3">
    <name type="scientific">Ajellomyces dermatitidis (strain ER-3 / ATCC MYA-2586)</name>
    <name type="common">Blastomyces dermatitidis</name>
    <dbReference type="NCBI Taxonomy" id="559297"/>
    <lineage>
        <taxon>Eukaryota</taxon>
        <taxon>Fungi</taxon>
        <taxon>Dikarya</taxon>
        <taxon>Ascomycota</taxon>
        <taxon>Pezizomycotina</taxon>
        <taxon>Eurotiomycetes</taxon>
        <taxon>Eurotiomycetidae</taxon>
        <taxon>Onygenales</taxon>
        <taxon>Ajellomycetaceae</taxon>
        <taxon>Blastomyces</taxon>
    </lineage>
</organism>